<protein>
    <recommendedName>
        <fullName evidence="3">2-C-methyl-D-erythritol 4-phosphate cytidylyltransferase</fullName>
        <ecNumber evidence="3">2.7.7.60</ecNumber>
    </recommendedName>
    <alternativeName>
        <fullName evidence="3">4-diphosphocytidyl-2C-methyl-D-erythritol synthase</fullName>
    </alternativeName>
    <alternativeName>
        <fullName evidence="3">MEP cytidylyltransferase</fullName>
        <shortName evidence="3">MCT</shortName>
    </alternativeName>
</protein>
<feature type="site" description="Transition state stabilizer" evidence="3">
    <location>
        <position position="20"/>
    </location>
</feature>
<comment type="pathway">
    <text evidence="3">Isoprenoid biosynthesis; isopentenyl diphosphate biosynthesis via DXP pathway; isopentenyl diphosphate from 1-deoxy-D-xylulose 5-phosphate: step 2/6.</text>
</comment>
<comment type="similarity">
    <text evidence="3">Belongs to the IspD/TarI cytidylyltransferase family. IspD subfamily.</text>
</comment>
<dbReference type="CDD" id="cd02516">
    <property type="entry name" value="CDP-ME_synthetase"/>
    <property type="match status" value="1"/>
</dbReference>
<sequence length="221" mass="24613">MPVYAVVVAAGRGKRFGAAKQFFLFRGCPVLIHTLKHFSANKNITGILVAVPRSRIDSTKKLIKKWGIEKVKAVIPGGARRQDSVANCLKKIKSSSGIVAIHDGVRPLISQGLINKGIKLCSRYGAVVFGLPVHETIKKVKNNRVIKTVARTGLYLVQTPQFFKLRVLKRAFKSADFSYEYTDEAALLEECGIPVYLFKGKFGNIKITEKSDLKFLERCFK</sequence>
<dbReference type="EMBL" id="DRIG01000069">
    <property type="protein sequence ID" value="HEC78783.1"/>
    <property type="molecule type" value="Genomic_DNA"/>
</dbReference>
<evidence type="ECO:0000256" key="3">
    <source>
        <dbReference type="HAMAP-Rule" id="MF_00108"/>
    </source>
</evidence>
<dbReference type="InterPro" id="IPR029044">
    <property type="entry name" value="Nucleotide-diphossugar_trans"/>
</dbReference>
<dbReference type="Gene3D" id="3.90.550.10">
    <property type="entry name" value="Spore Coat Polysaccharide Biosynthesis Protein SpsA, Chain A"/>
    <property type="match status" value="1"/>
</dbReference>
<dbReference type="Proteomes" id="UP000885826">
    <property type="component" value="Unassembled WGS sequence"/>
</dbReference>
<dbReference type="AlphaFoldDB" id="A0A9C9EMD0"/>
<comment type="function">
    <text evidence="3">Catalyzes the formation of 4-diphosphocytidyl-2-C-methyl-D-erythritol from CTP and 2-C-methyl-D-erythritol 4-phosphate (MEP).</text>
</comment>
<evidence type="ECO:0000313" key="5">
    <source>
        <dbReference type="Proteomes" id="UP000885826"/>
    </source>
</evidence>
<gene>
    <name evidence="3 4" type="primary">ispD</name>
    <name evidence="4" type="ORF">ENI34_06535</name>
</gene>
<keyword evidence="3" id="KW-0414">Isoprene biosynthesis</keyword>
<name>A0A9C9EMD0_UNCW3</name>
<evidence type="ECO:0000256" key="2">
    <source>
        <dbReference type="ARBA" id="ARBA00022695"/>
    </source>
</evidence>
<evidence type="ECO:0000313" key="4">
    <source>
        <dbReference type="EMBL" id="HEC78783.1"/>
    </source>
</evidence>
<keyword evidence="2 3" id="KW-0548">Nucleotidyltransferase</keyword>
<comment type="catalytic activity">
    <reaction evidence="3">
        <text>2-C-methyl-D-erythritol 4-phosphate + CTP + H(+) = 4-CDP-2-C-methyl-D-erythritol + diphosphate</text>
        <dbReference type="Rhea" id="RHEA:13429"/>
        <dbReference type="ChEBI" id="CHEBI:15378"/>
        <dbReference type="ChEBI" id="CHEBI:33019"/>
        <dbReference type="ChEBI" id="CHEBI:37563"/>
        <dbReference type="ChEBI" id="CHEBI:57823"/>
        <dbReference type="ChEBI" id="CHEBI:58262"/>
        <dbReference type="EC" id="2.7.7.60"/>
    </reaction>
</comment>
<organism evidence="4 5">
    <name type="scientific">candidate division WOR-3 bacterium</name>
    <dbReference type="NCBI Taxonomy" id="2052148"/>
    <lineage>
        <taxon>Bacteria</taxon>
        <taxon>Bacteria division WOR-3</taxon>
    </lineage>
</organism>
<dbReference type="InterPro" id="IPR034683">
    <property type="entry name" value="IspD/TarI"/>
</dbReference>
<dbReference type="FunFam" id="3.90.550.10:FF:000003">
    <property type="entry name" value="2-C-methyl-D-erythritol 4-phosphate cytidylyltransferase"/>
    <property type="match status" value="1"/>
</dbReference>
<dbReference type="InterPro" id="IPR001228">
    <property type="entry name" value="IspD"/>
</dbReference>
<dbReference type="NCBIfam" id="TIGR00453">
    <property type="entry name" value="ispD"/>
    <property type="match status" value="1"/>
</dbReference>
<dbReference type="InterPro" id="IPR050088">
    <property type="entry name" value="IspD/TarI_cytidylyltransf_bact"/>
</dbReference>
<dbReference type="EC" id="2.7.7.60" evidence="3"/>
<keyword evidence="1 3" id="KW-0808">Transferase</keyword>
<feature type="site" description="Positions MEP for the nucleophilic attack" evidence="3">
    <location>
        <position position="151"/>
    </location>
</feature>
<comment type="caution">
    <text evidence="4">The sequence shown here is derived from an EMBL/GenBank/DDBJ whole genome shotgun (WGS) entry which is preliminary data.</text>
</comment>
<feature type="site" description="Positions MEP for the nucleophilic attack" evidence="3">
    <location>
        <position position="206"/>
    </location>
</feature>
<dbReference type="GO" id="GO:0050518">
    <property type="term" value="F:2-C-methyl-D-erythritol 4-phosphate cytidylyltransferase activity"/>
    <property type="evidence" value="ECO:0007669"/>
    <property type="project" value="UniProtKB-UniRule"/>
</dbReference>
<dbReference type="PANTHER" id="PTHR32125:SF4">
    <property type="entry name" value="2-C-METHYL-D-ERYTHRITOL 4-PHOSPHATE CYTIDYLYLTRANSFERASE, CHLOROPLASTIC"/>
    <property type="match status" value="1"/>
</dbReference>
<feature type="site" description="Transition state stabilizer" evidence="3">
    <location>
        <position position="15"/>
    </location>
</feature>
<dbReference type="PANTHER" id="PTHR32125">
    <property type="entry name" value="2-C-METHYL-D-ERYTHRITOL 4-PHOSPHATE CYTIDYLYLTRANSFERASE, CHLOROPLASTIC"/>
    <property type="match status" value="1"/>
</dbReference>
<reference evidence="4" key="1">
    <citation type="journal article" date="2020" name="mSystems">
        <title>Genome- and Community-Level Interaction Insights into Carbon Utilization and Element Cycling Functions of Hydrothermarchaeota in Hydrothermal Sediment.</title>
        <authorList>
            <person name="Zhou Z."/>
            <person name="Liu Y."/>
            <person name="Xu W."/>
            <person name="Pan J."/>
            <person name="Luo Z.H."/>
            <person name="Li M."/>
        </authorList>
    </citation>
    <scope>NUCLEOTIDE SEQUENCE</scope>
    <source>
        <strain evidence="4">HyVt-388</strain>
    </source>
</reference>
<dbReference type="Pfam" id="PF01128">
    <property type="entry name" value="IspD"/>
    <property type="match status" value="1"/>
</dbReference>
<dbReference type="SUPFAM" id="SSF53448">
    <property type="entry name" value="Nucleotide-diphospho-sugar transferases"/>
    <property type="match status" value="1"/>
</dbReference>
<proteinExistence type="inferred from homology"/>
<accession>A0A9C9EMD0</accession>
<dbReference type="GO" id="GO:0019288">
    <property type="term" value="P:isopentenyl diphosphate biosynthetic process, methylerythritol 4-phosphate pathway"/>
    <property type="evidence" value="ECO:0007669"/>
    <property type="project" value="UniProtKB-UniRule"/>
</dbReference>
<evidence type="ECO:0000256" key="1">
    <source>
        <dbReference type="ARBA" id="ARBA00022679"/>
    </source>
</evidence>
<dbReference type="HAMAP" id="MF_00108">
    <property type="entry name" value="IspD"/>
    <property type="match status" value="1"/>
</dbReference>